<dbReference type="PROSITE" id="PS50042">
    <property type="entry name" value="CNMP_BINDING_3"/>
    <property type="match status" value="1"/>
</dbReference>
<dbReference type="InterPro" id="IPR036390">
    <property type="entry name" value="WH_DNA-bd_sf"/>
</dbReference>
<evidence type="ECO:0000259" key="1">
    <source>
        <dbReference type="PROSITE" id="PS50042"/>
    </source>
</evidence>
<evidence type="ECO:0000313" key="3">
    <source>
        <dbReference type="Proteomes" id="UP001303946"/>
    </source>
</evidence>
<dbReference type="Pfam" id="PF00027">
    <property type="entry name" value="cNMP_binding"/>
    <property type="match status" value="1"/>
</dbReference>
<dbReference type="Proteomes" id="UP001303946">
    <property type="component" value="Chromosome"/>
</dbReference>
<organism evidence="2 3">
    <name type="scientific">Piscinibacter gummiphilus</name>
    <dbReference type="NCBI Taxonomy" id="946333"/>
    <lineage>
        <taxon>Bacteria</taxon>
        <taxon>Pseudomonadati</taxon>
        <taxon>Pseudomonadota</taxon>
        <taxon>Betaproteobacteria</taxon>
        <taxon>Burkholderiales</taxon>
        <taxon>Sphaerotilaceae</taxon>
        <taxon>Piscinibacter</taxon>
    </lineage>
</organism>
<dbReference type="Gene3D" id="2.60.120.10">
    <property type="entry name" value="Jelly Rolls"/>
    <property type="match status" value="1"/>
</dbReference>
<dbReference type="InterPro" id="IPR000595">
    <property type="entry name" value="cNMP-bd_dom"/>
</dbReference>
<dbReference type="InterPro" id="IPR014710">
    <property type="entry name" value="RmlC-like_jellyroll"/>
</dbReference>
<proteinExistence type="predicted"/>
<keyword evidence="3" id="KW-1185">Reference proteome</keyword>
<dbReference type="RefSeq" id="WP_316700874.1">
    <property type="nucleotide sequence ID" value="NZ_CP136336.1"/>
</dbReference>
<accession>A0ABZ0CT65</accession>
<dbReference type="SUPFAM" id="SSF51206">
    <property type="entry name" value="cAMP-binding domain-like"/>
    <property type="match status" value="1"/>
</dbReference>
<feature type="domain" description="Cyclic nucleotide-binding" evidence="1">
    <location>
        <begin position="39"/>
        <end position="135"/>
    </location>
</feature>
<reference evidence="2 3" key="1">
    <citation type="submission" date="2023-10" db="EMBL/GenBank/DDBJ databases">
        <title>Bacteria for the degradation of biodegradable plastic PBAT(Polybutylene adipate terephthalate).</title>
        <authorList>
            <person name="Weon H.-Y."/>
            <person name="Yeon J."/>
        </authorList>
    </citation>
    <scope>NUCLEOTIDE SEQUENCE [LARGE SCALE GENOMIC DNA]</scope>
    <source>
        <strain evidence="2 3">SBD 7-3</strain>
    </source>
</reference>
<dbReference type="SUPFAM" id="SSF46785">
    <property type="entry name" value="Winged helix' DNA-binding domain"/>
    <property type="match status" value="1"/>
</dbReference>
<protein>
    <submittedName>
        <fullName evidence="2">Crp/Fnr family transcriptional regulator</fullName>
    </submittedName>
</protein>
<dbReference type="EMBL" id="CP136336">
    <property type="protein sequence ID" value="WOB08180.1"/>
    <property type="molecule type" value="Genomic_DNA"/>
</dbReference>
<dbReference type="SMART" id="SM00100">
    <property type="entry name" value="cNMP"/>
    <property type="match status" value="1"/>
</dbReference>
<dbReference type="InterPro" id="IPR018490">
    <property type="entry name" value="cNMP-bd_dom_sf"/>
</dbReference>
<name>A0ABZ0CT65_9BURK</name>
<dbReference type="CDD" id="cd00038">
    <property type="entry name" value="CAP_ED"/>
    <property type="match status" value="1"/>
</dbReference>
<gene>
    <name evidence="2" type="ORF">RXV79_25170</name>
</gene>
<sequence length="221" mass="24345">MQDDVARVLGTSLPELTLTDAHWHGLLPLCRLHRVGRSQVLLRQGDATPALFGLASGEMEIRFLTVDGEASVIERVPPGRLFGLSSFASGEVSTFEVQGGAKASRVVAFGSAAYEYLMDMVPGFARALMREYARRYHGTLRLLEASRHRSADERLRLALEQLARTDRAGPPDAQGWRHIRTTQAELAALASLSRQTVNELVRQLAAQKRLRVAYGGLWVPA</sequence>
<evidence type="ECO:0000313" key="2">
    <source>
        <dbReference type="EMBL" id="WOB08180.1"/>
    </source>
</evidence>